<dbReference type="OrthoDB" id="569821at2"/>
<organism evidence="4 5">
    <name type="scientific">Streptacidiphilus pinicola</name>
    <dbReference type="NCBI Taxonomy" id="2219663"/>
    <lineage>
        <taxon>Bacteria</taxon>
        <taxon>Bacillati</taxon>
        <taxon>Actinomycetota</taxon>
        <taxon>Actinomycetes</taxon>
        <taxon>Kitasatosporales</taxon>
        <taxon>Streptomycetaceae</taxon>
        <taxon>Streptacidiphilus</taxon>
    </lineage>
</organism>
<sequence length="425" mass="45198">MRSTRLVAASVAGIVVAGIAVSSAVPVWAAPASRAAATPSVSARSSHHAKRATLTLPAPRGRYATGESTFRLVDPKRADPWLPGRHDRELMISVFYPAVHTGGRPFTHQFPPVVAAAVGPAVEQNNNLPAGLVNWAATRTHSVKDAATAPGRFPVVLYSPGAGDARDWNVSLVEDLASHGYVVVTIDHTGEAPATQFPDGHVVGNATVLAAFATAYKNGTTLAFFTKLMTARQADTELVLDRLTTLPHRLTEGMDLGRIGMFGHSAGGFTTANAMDTDPRIKAGVDMDGTLEYTVKPDGTHLSQVAQHGLDRPFLLMGSSGRDASNVHGEPSWASFWRHQRGWKADVTLDHSEHVSFTDGEALIPQLAGRVPAATLVAAVGKVDPHRAVTADRALVTSFFDRFLKGCDDHLLDGGPTPYPITFVH</sequence>
<comment type="caution">
    <text evidence="4">The sequence shown here is derived from an EMBL/GenBank/DDBJ whole genome shotgun (WGS) entry which is preliminary data.</text>
</comment>
<dbReference type="GO" id="GO:0016042">
    <property type="term" value="P:lipid catabolic process"/>
    <property type="evidence" value="ECO:0007669"/>
    <property type="project" value="UniProtKB-KW"/>
</dbReference>
<dbReference type="Pfam" id="PF03403">
    <property type="entry name" value="PAF-AH_p_II"/>
    <property type="match status" value="1"/>
</dbReference>
<dbReference type="EMBL" id="QKYN01000006">
    <property type="protein sequence ID" value="RAG87570.1"/>
    <property type="molecule type" value="Genomic_DNA"/>
</dbReference>
<dbReference type="Gene3D" id="3.40.50.1820">
    <property type="entry name" value="alpha/beta hydrolase"/>
    <property type="match status" value="1"/>
</dbReference>
<evidence type="ECO:0000256" key="2">
    <source>
        <dbReference type="ARBA" id="ARBA00022963"/>
    </source>
</evidence>
<dbReference type="PANTHER" id="PTHR10272:SF0">
    <property type="entry name" value="PLATELET-ACTIVATING FACTOR ACETYLHYDROLASE"/>
    <property type="match status" value="1"/>
</dbReference>
<dbReference type="Proteomes" id="UP000248889">
    <property type="component" value="Unassembled WGS sequence"/>
</dbReference>
<dbReference type="InterPro" id="IPR029058">
    <property type="entry name" value="AB_hydrolase_fold"/>
</dbReference>
<dbReference type="GO" id="GO:0003847">
    <property type="term" value="F:1-alkyl-2-acetylglycerophosphocholine esterase activity"/>
    <property type="evidence" value="ECO:0007669"/>
    <property type="project" value="TreeGrafter"/>
</dbReference>
<keyword evidence="2" id="KW-0442">Lipid degradation</keyword>
<dbReference type="RefSeq" id="WP_111498725.1">
    <property type="nucleotide sequence ID" value="NZ_QKYN01000006.1"/>
</dbReference>
<proteinExistence type="predicted"/>
<evidence type="ECO:0000256" key="3">
    <source>
        <dbReference type="ARBA" id="ARBA00023098"/>
    </source>
</evidence>
<keyword evidence="3" id="KW-0443">Lipid metabolism</keyword>
<evidence type="ECO:0000313" key="4">
    <source>
        <dbReference type="EMBL" id="RAG87570.1"/>
    </source>
</evidence>
<evidence type="ECO:0000256" key="1">
    <source>
        <dbReference type="ARBA" id="ARBA00022801"/>
    </source>
</evidence>
<reference evidence="4 5" key="1">
    <citation type="submission" date="2018-06" db="EMBL/GenBank/DDBJ databases">
        <title>Streptacidiphilus pinicola sp. nov., isolated from pine grove soil.</title>
        <authorList>
            <person name="Roh S.G."/>
            <person name="Park S."/>
            <person name="Kim M.-K."/>
            <person name="Yun B.-R."/>
            <person name="Park J."/>
            <person name="Kim M.J."/>
            <person name="Kim Y.S."/>
            <person name="Kim S.B."/>
        </authorList>
    </citation>
    <scope>NUCLEOTIDE SEQUENCE [LARGE SCALE GENOMIC DNA]</scope>
    <source>
        <strain evidence="4 5">MMS16-CNU450</strain>
    </source>
</reference>
<dbReference type="PANTHER" id="PTHR10272">
    <property type="entry name" value="PLATELET-ACTIVATING FACTOR ACETYLHYDROLASE"/>
    <property type="match status" value="1"/>
</dbReference>
<accession>A0A2X0KLN9</accession>
<protein>
    <submittedName>
        <fullName evidence="4">Uncharacterized protein</fullName>
    </submittedName>
</protein>
<gene>
    <name evidence="4" type="ORF">DN069_00840</name>
</gene>
<name>A0A2X0KLN9_9ACTN</name>
<dbReference type="AlphaFoldDB" id="A0A2X0KLN9"/>
<keyword evidence="1" id="KW-0378">Hydrolase</keyword>
<keyword evidence="5" id="KW-1185">Reference proteome</keyword>
<dbReference type="SUPFAM" id="SSF53474">
    <property type="entry name" value="alpha/beta-Hydrolases"/>
    <property type="match status" value="1"/>
</dbReference>
<evidence type="ECO:0000313" key="5">
    <source>
        <dbReference type="Proteomes" id="UP000248889"/>
    </source>
</evidence>